<evidence type="ECO:0000256" key="1">
    <source>
        <dbReference type="SAM" id="MobiDB-lite"/>
    </source>
</evidence>
<evidence type="ECO:0000259" key="2">
    <source>
        <dbReference type="PROSITE" id="PS50006"/>
    </source>
</evidence>
<evidence type="ECO:0000313" key="3">
    <source>
        <dbReference type="EMBL" id="PWJ19343.1"/>
    </source>
</evidence>
<dbReference type="InterPro" id="IPR008984">
    <property type="entry name" value="SMAD_FHA_dom_sf"/>
</dbReference>
<gene>
    <name evidence="3" type="ORF">BCF38_104279</name>
    <name evidence="4" type="ORF">SAMN05421539_104279</name>
</gene>
<feature type="compositionally biased region" description="Pro residues" evidence="1">
    <location>
        <begin position="120"/>
        <end position="131"/>
    </location>
</feature>
<dbReference type="InterPro" id="IPR000253">
    <property type="entry name" value="FHA_dom"/>
</dbReference>
<sequence>MSAFRNIVARRRPSLITPEMPQEEAAPPVSDDLPAEAPGQKPLVLLDPIDAMRPPAHERPPSRPAPLEEPQHWEPESPLHTMADDGNAEEIVEEEPPSDVPGGPLMTPPESKIWDLEPASEPPVRPEPEAPPEVSLSDLTDRVVAAASADSPAAPAAAPQIPAQETARTAPPAPPQNRRVRTRLLGFHAEDLVPDLFAPGQTTATAEAVKCPIGFLVIIDGPGFGTSFALAAGLSTLGRGEDQTVTLDFGDDSISRNNHASIAYDEEENQVLIGHGGKSNLVRLNGKPLVSTTELSNGDQIRIGKTTLRFVALCGPEFSWSDTRQKAGGDV</sequence>
<proteinExistence type="predicted"/>
<protein>
    <submittedName>
        <fullName evidence="4">FHA domain-containing protein</fullName>
    </submittedName>
</protein>
<feature type="region of interest" description="Disordered" evidence="1">
    <location>
        <begin position="1"/>
        <end position="135"/>
    </location>
</feature>
<dbReference type="Proteomes" id="UP000245839">
    <property type="component" value="Unassembled WGS sequence"/>
</dbReference>
<evidence type="ECO:0000313" key="5">
    <source>
        <dbReference type="Proteomes" id="UP000245839"/>
    </source>
</evidence>
<dbReference type="Gene3D" id="2.60.200.20">
    <property type="match status" value="1"/>
</dbReference>
<dbReference type="CDD" id="cd00060">
    <property type="entry name" value="FHA"/>
    <property type="match status" value="1"/>
</dbReference>
<reference evidence="3 5" key="3">
    <citation type="submission" date="2018-03" db="EMBL/GenBank/DDBJ databases">
        <title>Genomic Encyclopedia of Archaeal and Bacterial Type Strains, Phase II (KMG-II): from individual species to whole genera.</title>
        <authorList>
            <person name="Goeker M."/>
        </authorList>
    </citation>
    <scope>NUCLEOTIDE SEQUENCE [LARGE SCALE GENOMIC DNA]</scope>
    <source>
        <strain evidence="3 5">DSM 25227</strain>
    </source>
</reference>
<feature type="compositionally biased region" description="Low complexity" evidence="1">
    <location>
        <begin position="147"/>
        <end position="164"/>
    </location>
</feature>
<organism evidence="4 6">
    <name type="scientific">Jannaschia seohaensis</name>
    <dbReference type="NCBI Taxonomy" id="475081"/>
    <lineage>
        <taxon>Bacteria</taxon>
        <taxon>Pseudomonadati</taxon>
        <taxon>Pseudomonadota</taxon>
        <taxon>Alphaproteobacteria</taxon>
        <taxon>Rhodobacterales</taxon>
        <taxon>Roseobacteraceae</taxon>
        <taxon>Jannaschia</taxon>
    </lineage>
</organism>
<evidence type="ECO:0000313" key="4">
    <source>
        <dbReference type="EMBL" id="SSA46005.1"/>
    </source>
</evidence>
<evidence type="ECO:0000313" key="6">
    <source>
        <dbReference type="Proteomes" id="UP000251571"/>
    </source>
</evidence>
<reference evidence="6" key="2">
    <citation type="submission" date="2016-10" db="EMBL/GenBank/DDBJ databases">
        <authorList>
            <person name="Varghese N."/>
            <person name="Submissions S."/>
        </authorList>
    </citation>
    <scope>NUCLEOTIDE SEQUENCE [LARGE SCALE GENOMIC DNA]</scope>
    <source>
        <strain evidence="6">DSM 25227</strain>
    </source>
</reference>
<dbReference type="Proteomes" id="UP000251571">
    <property type="component" value="Unassembled WGS sequence"/>
</dbReference>
<dbReference type="EMBL" id="QGDJ01000004">
    <property type="protein sequence ID" value="PWJ19343.1"/>
    <property type="molecule type" value="Genomic_DNA"/>
</dbReference>
<feature type="compositionally biased region" description="Acidic residues" evidence="1">
    <location>
        <begin position="86"/>
        <end position="97"/>
    </location>
</feature>
<name>A0A2Y9APE1_9RHOB</name>
<accession>A0A2Y9APE1</accession>
<dbReference type="EMBL" id="UETC01000004">
    <property type="protein sequence ID" value="SSA46005.1"/>
    <property type="molecule type" value="Genomic_DNA"/>
</dbReference>
<dbReference type="RefSeq" id="WP_245947454.1">
    <property type="nucleotide sequence ID" value="NZ_QGDJ01000004.1"/>
</dbReference>
<dbReference type="PROSITE" id="PS50006">
    <property type="entry name" value="FHA_DOMAIN"/>
    <property type="match status" value="1"/>
</dbReference>
<feature type="region of interest" description="Disordered" evidence="1">
    <location>
        <begin position="147"/>
        <end position="177"/>
    </location>
</feature>
<dbReference type="AlphaFoldDB" id="A0A2Y9APE1"/>
<dbReference type="SUPFAM" id="SSF49879">
    <property type="entry name" value="SMAD/FHA domain"/>
    <property type="match status" value="1"/>
</dbReference>
<dbReference type="Pfam" id="PF00498">
    <property type="entry name" value="FHA"/>
    <property type="match status" value="1"/>
</dbReference>
<keyword evidence="5" id="KW-1185">Reference proteome</keyword>
<feature type="domain" description="FHA" evidence="2">
    <location>
        <begin position="235"/>
        <end position="289"/>
    </location>
</feature>
<reference evidence="4" key="1">
    <citation type="submission" date="2016-10" db="EMBL/GenBank/DDBJ databases">
        <authorList>
            <person name="Cai Z."/>
        </authorList>
    </citation>
    <scope>NUCLEOTIDE SEQUENCE [LARGE SCALE GENOMIC DNA]</scope>
    <source>
        <strain evidence="4">DSM 25227</strain>
    </source>
</reference>